<evidence type="ECO:0000313" key="3">
    <source>
        <dbReference type="EMBL" id="MCE5972555.1"/>
    </source>
</evidence>
<keyword evidence="4" id="KW-1185">Reference proteome</keyword>
<organism evidence="3 4">
    <name type="scientific">Rhodobacter flavimaris</name>
    <dbReference type="NCBI Taxonomy" id="2907145"/>
    <lineage>
        <taxon>Bacteria</taxon>
        <taxon>Pseudomonadati</taxon>
        <taxon>Pseudomonadota</taxon>
        <taxon>Alphaproteobacteria</taxon>
        <taxon>Rhodobacterales</taxon>
        <taxon>Rhodobacter group</taxon>
        <taxon>Rhodobacter</taxon>
    </lineage>
</organism>
<reference evidence="3 4" key="1">
    <citation type="submission" date="2021-12" db="EMBL/GenBank/DDBJ databases">
        <title>Sinirhodobacter sp. WL0062 is a bacterium isolated from seawater.</title>
        <authorList>
            <person name="Wang L."/>
            <person name="He W."/>
            <person name="Zhang D.-F."/>
        </authorList>
    </citation>
    <scope>NUCLEOTIDE SEQUENCE [LARGE SCALE GENOMIC DNA]</scope>
    <source>
        <strain evidence="3 4">WL0062</strain>
    </source>
</reference>
<gene>
    <name evidence="3" type="ORF">LZA78_03540</name>
</gene>
<comment type="caution">
    <text evidence="3">The sequence shown here is derived from an EMBL/GenBank/DDBJ whole genome shotgun (WGS) entry which is preliminary data.</text>
</comment>
<dbReference type="Proteomes" id="UP001521181">
    <property type="component" value="Unassembled WGS sequence"/>
</dbReference>
<feature type="signal peptide" evidence="2">
    <location>
        <begin position="1"/>
        <end position="18"/>
    </location>
</feature>
<name>A0ABS8YTY7_9RHOB</name>
<dbReference type="RefSeq" id="WP_233675571.1">
    <property type="nucleotide sequence ID" value="NZ_JAJUOS010000002.1"/>
</dbReference>
<proteinExistence type="predicted"/>
<accession>A0ABS8YTY7</accession>
<keyword evidence="2" id="KW-0732">Signal</keyword>
<evidence type="ECO:0000313" key="4">
    <source>
        <dbReference type="Proteomes" id="UP001521181"/>
    </source>
</evidence>
<evidence type="ECO:0000256" key="1">
    <source>
        <dbReference type="SAM" id="MobiDB-lite"/>
    </source>
</evidence>
<protein>
    <recommendedName>
        <fullName evidence="5">Porin family protein</fullName>
    </recommendedName>
</protein>
<sequence>MKKFLATALIVAGTTASAGEMSPPTPTTMTNNDPSVFLGLTWTFGGSSPAQGAGIGLKVLSTNKRDAGALAAGVTYNFDGTIGCDVGAAYNFDDATLTAGWDFCKSAPQIGLGGTKKPDTTTYNPEPDT</sequence>
<feature type="chain" id="PRO_5047017330" description="Porin family protein" evidence="2">
    <location>
        <begin position="19"/>
        <end position="129"/>
    </location>
</feature>
<feature type="region of interest" description="Disordered" evidence="1">
    <location>
        <begin position="110"/>
        <end position="129"/>
    </location>
</feature>
<evidence type="ECO:0008006" key="5">
    <source>
        <dbReference type="Google" id="ProtNLM"/>
    </source>
</evidence>
<dbReference type="EMBL" id="JAJUOS010000002">
    <property type="protein sequence ID" value="MCE5972555.1"/>
    <property type="molecule type" value="Genomic_DNA"/>
</dbReference>
<feature type="compositionally biased region" description="Polar residues" evidence="1">
    <location>
        <begin position="120"/>
        <end position="129"/>
    </location>
</feature>
<evidence type="ECO:0000256" key="2">
    <source>
        <dbReference type="SAM" id="SignalP"/>
    </source>
</evidence>